<gene>
    <name evidence="1" type="ORF">LIER_44086</name>
</gene>
<keyword evidence="2" id="KW-1185">Reference proteome</keyword>
<protein>
    <recommendedName>
        <fullName evidence="3">Gag-pol polyprotein</fullName>
    </recommendedName>
</protein>
<dbReference type="PANTHER" id="PTHR35317:SF35">
    <property type="entry name" value="DUF4219 DOMAIN-CONTAINING PROTEIN"/>
    <property type="match status" value="1"/>
</dbReference>
<dbReference type="PANTHER" id="PTHR35317">
    <property type="entry name" value="OS04G0629600 PROTEIN"/>
    <property type="match status" value="1"/>
</dbReference>
<evidence type="ECO:0000313" key="2">
    <source>
        <dbReference type="Proteomes" id="UP001454036"/>
    </source>
</evidence>
<reference evidence="1 2" key="1">
    <citation type="submission" date="2024-01" db="EMBL/GenBank/DDBJ databases">
        <title>The complete chloroplast genome sequence of Lithospermum erythrorhizon: insights into the phylogenetic relationship among Boraginaceae species and the maternal lineages of purple gromwells.</title>
        <authorList>
            <person name="Okada T."/>
            <person name="Watanabe K."/>
        </authorList>
    </citation>
    <scope>NUCLEOTIDE SEQUENCE [LARGE SCALE GENOMIC DNA]</scope>
</reference>
<organism evidence="1 2">
    <name type="scientific">Lithospermum erythrorhizon</name>
    <name type="common">Purple gromwell</name>
    <name type="synonym">Lithospermum officinale var. erythrorhizon</name>
    <dbReference type="NCBI Taxonomy" id="34254"/>
    <lineage>
        <taxon>Eukaryota</taxon>
        <taxon>Viridiplantae</taxon>
        <taxon>Streptophyta</taxon>
        <taxon>Embryophyta</taxon>
        <taxon>Tracheophyta</taxon>
        <taxon>Spermatophyta</taxon>
        <taxon>Magnoliopsida</taxon>
        <taxon>eudicotyledons</taxon>
        <taxon>Gunneridae</taxon>
        <taxon>Pentapetalae</taxon>
        <taxon>asterids</taxon>
        <taxon>lamiids</taxon>
        <taxon>Boraginales</taxon>
        <taxon>Boraginaceae</taxon>
        <taxon>Boraginoideae</taxon>
        <taxon>Lithospermeae</taxon>
        <taxon>Lithospermum</taxon>
    </lineage>
</organism>
<proteinExistence type="predicted"/>
<comment type="caution">
    <text evidence="1">The sequence shown here is derived from an EMBL/GenBank/DDBJ whole genome shotgun (WGS) entry which is preliminary data.</text>
</comment>
<dbReference type="EMBL" id="BAABME010047158">
    <property type="protein sequence ID" value="GAA0148467.1"/>
    <property type="molecule type" value="Genomic_DNA"/>
</dbReference>
<accession>A0AAV3PEJ5</accession>
<dbReference type="AlphaFoldDB" id="A0AAV3PEJ5"/>
<sequence>MEGAKEGSSISRPPLLDGTNYPYWKAKMTGFLRSIDTKRWKTVLTGWTTPTQNNAEGVVVVKEEANWTNDEAELSLGINKALNSIFCAIDGKVFKLINSCIVAKEAWEILQIAYEGTQKVRMSRLQQFIYRWETLRMNEGETITSYNSKIKDLANEYFALGERINNEKLVRKVFRTLPKRFADKVTAIEEA</sequence>
<evidence type="ECO:0008006" key="3">
    <source>
        <dbReference type="Google" id="ProtNLM"/>
    </source>
</evidence>
<dbReference type="Pfam" id="PF14223">
    <property type="entry name" value="Retrotran_gag_2"/>
    <property type="match status" value="1"/>
</dbReference>
<dbReference type="Proteomes" id="UP001454036">
    <property type="component" value="Unassembled WGS sequence"/>
</dbReference>
<evidence type="ECO:0000313" key="1">
    <source>
        <dbReference type="EMBL" id="GAA0148467.1"/>
    </source>
</evidence>
<name>A0AAV3PEJ5_LITER</name>